<evidence type="ECO:0000313" key="1">
    <source>
        <dbReference type="Proteomes" id="UP000515121"/>
    </source>
</evidence>
<keyword evidence="1" id="KW-1185">Reference proteome</keyword>
<protein>
    <submittedName>
        <fullName evidence="2">Uncharacterized protein LOC111281060</fullName>
    </submittedName>
</protein>
<reference evidence="2" key="1">
    <citation type="submission" date="2025-08" db="UniProtKB">
        <authorList>
            <consortium name="RefSeq"/>
        </authorList>
    </citation>
    <scope>IDENTIFICATION</scope>
    <source>
        <tissue evidence="2">Fruit stalk</tissue>
    </source>
</reference>
<organism evidence="1 2">
    <name type="scientific">Durio zibethinus</name>
    <name type="common">Durian</name>
    <dbReference type="NCBI Taxonomy" id="66656"/>
    <lineage>
        <taxon>Eukaryota</taxon>
        <taxon>Viridiplantae</taxon>
        <taxon>Streptophyta</taxon>
        <taxon>Embryophyta</taxon>
        <taxon>Tracheophyta</taxon>
        <taxon>Spermatophyta</taxon>
        <taxon>Magnoliopsida</taxon>
        <taxon>eudicotyledons</taxon>
        <taxon>Gunneridae</taxon>
        <taxon>Pentapetalae</taxon>
        <taxon>rosids</taxon>
        <taxon>malvids</taxon>
        <taxon>Malvales</taxon>
        <taxon>Malvaceae</taxon>
        <taxon>Helicteroideae</taxon>
        <taxon>Durio</taxon>
    </lineage>
</organism>
<name>A0A6P5X7I7_DURZI</name>
<dbReference type="AlphaFoldDB" id="A0A6P5X7I7"/>
<dbReference type="RefSeq" id="XP_022724375.1">
    <property type="nucleotide sequence ID" value="XM_022868640.1"/>
</dbReference>
<evidence type="ECO:0000313" key="2">
    <source>
        <dbReference type="RefSeq" id="XP_022724375.1"/>
    </source>
</evidence>
<proteinExistence type="predicted"/>
<gene>
    <name evidence="2" type="primary">LOC111281060</name>
</gene>
<dbReference type="KEGG" id="dzi:111281060"/>
<sequence length="121" mass="13636">MQSLTSRITRTAKPSESLIGILFNEAPSSSSWLPKRSFSAFCFLFAATIWPNPAKRTIPGRFLKWGSLGYCRTSRFATGFTPLQPKPLDSIMDLDTAKNRLPEDLASLLNFFIPFIFMLLI</sequence>
<accession>A0A6P5X7I7</accession>
<dbReference type="Proteomes" id="UP000515121">
    <property type="component" value="Unplaced"/>
</dbReference>
<dbReference type="GeneID" id="111281060"/>
<dbReference type="OrthoDB" id="16535at2759"/>